<reference evidence="3 4" key="1">
    <citation type="submission" date="2017-02" db="EMBL/GenBank/DDBJ databases">
        <authorList>
            <person name="Peterson S.W."/>
        </authorList>
    </citation>
    <scope>NUCLEOTIDE SEQUENCE [LARGE SCALE GENOMIC DNA]</scope>
    <source>
        <strain evidence="3 4">DSM 18034</strain>
    </source>
</reference>
<evidence type="ECO:0000256" key="1">
    <source>
        <dbReference type="ARBA" id="ARBA00010364"/>
    </source>
</evidence>
<dbReference type="NCBIfam" id="TIGR00251">
    <property type="entry name" value="DUF167 family protein"/>
    <property type="match status" value="1"/>
</dbReference>
<dbReference type="InterPro" id="IPR036591">
    <property type="entry name" value="YggU-like_sf"/>
</dbReference>
<evidence type="ECO:0000256" key="2">
    <source>
        <dbReference type="HAMAP-Rule" id="MF_00634"/>
    </source>
</evidence>
<dbReference type="Pfam" id="PF02594">
    <property type="entry name" value="DUF167"/>
    <property type="match status" value="1"/>
</dbReference>
<gene>
    <name evidence="3" type="ORF">SAMN02745702_02688</name>
</gene>
<protein>
    <recommendedName>
        <fullName evidence="2">UPF0235 protein SAMN02745702_02688</fullName>
    </recommendedName>
</protein>
<dbReference type="RefSeq" id="WP_078685955.1">
    <property type="nucleotide sequence ID" value="NZ_FUYA01000011.1"/>
</dbReference>
<dbReference type="InterPro" id="IPR003746">
    <property type="entry name" value="DUF167"/>
</dbReference>
<dbReference type="SUPFAM" id="SSF69786">
    <property type="entry name" value="YggU-like"/>
    <property type="match status" value="1"/>
</dbReference>
<name>A0A1T4WWI2_9BACT</name>
<accession>A0A1T4WWI2</accession>
<dbReference type="STRING" id="1121442.SAMN02745702_02688"/>
<dbReference type="OrthoDB" id="9800587at2"/>
<organism evidence="3 4">
    <name type="scientific">Desulfobaculum bizertense DSM 18034</name>
    <dbReference type="NCBI Taxonomy" id="1121442"/>
    <lineage>
        <taxon>Bacteria</taxon>
        <taxon>Pseudomonadati</taxon>
        <taxon>Thermodesulfobacteriota</taxon>
        <taxon>Desulfovibrionia</taxon>
        <taxon>Desulfovibrionales</taxon>
        <taxon>Desulfovibrionaceae</taxon>
        <taxon>Desulfobaculum</taxon>
    </lineage>
</organism>
<dbReference type="SMART" id="SM01152">
    <property type="entry name" value="DUF167"/>
    <property type="match status" value="1"/>
</dbReference>
<proteinExistence type="inferred from homology"/>
<dbReference type="HAMAP" id="MF_00634">
    <property type="entry name" value="UPF0235"/>
    <property type="match status" value="1"/>
</dbReference>
<dbReference type="Gene3D" id="3.30.1200.10">
    <property type="entry name" value="YggU-like"/>
    <property type="match status" value="1"/>
</dbReference>
<dbReference type="GO" id="GO:0005737">
    <property type="term" value="C:cytoplasm"/>
    <property type="evidence" value="ECO:0007669"/>
    <property type="project" value="TreeGrafter"/>
</dbReference>
<evidence type="ECO:0000313" key="3">
    <source>
        <dbReference type="EMBL" id="SKA81235.1"/>
    </source>
</evidence>
<comment type="similarity">
    <text evidence="1 2">Belongs to the UPF0235 family.</text>
</comment>
<dbReference type="Proteomes" id="UP000189733">
    <property type="component" value="Unassembled WGS sequence"/>
</dbReference>
<dbReference type="PANTHER" id="PTHR13420">
    <property type="entry name" value="UPF0235 PROTEIN C15ORF40"/>
    <property type="match status" value="1"/>
</dbReference>
<keyword evidence="4" id="KW-1185">Reference proteome</keyword>
<dbReference type="AlphaFoldDB" id="A0A1T4WWI2"/>
<dbReference type="EMBL" id="FUYA01000011">
    <property type="protein sequence ID" value="SKA81235.1"/>
    <property type="molecule type" value="Genomic_DNA"/>
</dbReference>
<dbReference type="PANTHER" id="PTHR13420:SF7">
    <property type="entry name" value="UPF0235 PROTEIN C15ORF40"/>
    <property type="match status" value="1"/>
</dbReference>
<evidence type="ECO:0000313" key="4">
    <source>
        <dbReference type="Proteomes" id="UP000189733"/>
    </source>
</evidence>
<sequence length="95" mass="10719">MPLPEYAKQHDSEHWTLDVWVQPGAKKSQVEGLHDGCLKIRLMAPAVENKANKALVAFIAKELSLKKNKVQIFRGEKNRRKTVMVEAGAEPSWPV</sequence>